<name>I2Q270_9BACT</name>
<sequence>MTQSKSAFPHYFERIIQIATRSPIMKYRWLDRGVAPSGYIKGMALALGRAHCRLKINDKYIMEMAKGETSNKNKDVLTYYKTTFQSLGMDNSQSGPDTLRHLFTLLLGLGMRESSGRWCEGRDMAAHNTASDTAEAGLFQTSWNAHEGNPLLLELYNSYASTVRPSSLFAIFNEGVRAKAADLENFGSGEGVNFQKLTKYCPEFAIIFAGIGLRNIRDHWGPINRQEAEIRPEANELFLAIQKNIDASDACDDLIGESQAASDATARGCRRAAEAARP</sequence>
<organism evidence="1">
    <name type="scientific">Desulfovibrio sp. U5L</name>
    <dbReference type="NCBI Taxonomy" id="596152"/>
    <lineage>
        <taxon>Bacteria</taxon>
        <taxon>Pseudomonadati</taxon>
        <taxon>Thermodesulfobacteriota</taxon>
        <taxon>Desulfovibrionia</taxon>
        <taxon>Desulfovibrionales</taxon>
        <taxon>Desulfovibrionaceae</taxon>
        <taxon>Desulfovibrio</taxon>
    </lineage>
</organism>
<dbReference type="HOGENOM" id="CLU_071792_0_0_7"/>
<dbReference type="EMBL" id="JH600068">
    <property type="protein sequence ID" value="EIG53876.1"/>
    <property type="molecule type" value="Genomic_DNA"/>
</dbReference>
<gene>
    <name evidence="1" type="ORF">DesU5LDRAFT_2210</name>
</gene>
<accession>I2Q270</accession>
<reference evidence="1" key="1">
    <citation type="submission" date="2011-11" db="EMBL/GenBank/DDBJ databases">
        <title>Improved High-Quality Draft sequence of Desulfovibrio sp. U5L.</title>
        <authorList>
            <consortium name="US DOE Joint Genome Institute"/>
            <person name="Lucas S."/>
            <person name="Han J."/>
            <person name="Lapidus A."/>
            <person name="Cheng J.-F."/>
            <person name="Goodwin L."/>
            <person name="Pitluck S."/>
            <person name="Peters L."/>
            <person name="Ovchinnikova G."/>
            <person name="Held B."/>
            <person name="Detter J.C."/>
            <person name="Han C."/>
            <person name="Tapia R."/>
            <person name="Land M."/>
            <person name="Hauser L."/>
            <person name="Kyrpides N."/>
            <person name="Ivanova N."/>
            <person name="Pagani I."/>
            <person name="Gabster J."/>
            <person name="Walker C."/>
            <person name="Stolyar S."/>
            <person name="Stahl D."/>
            <person name="Arkin A."/>
            <person name="Dehal P."/>
            <person name="Hazen T."/>
            <person name="Woyke T."/>
        </authorList>
    </citation>
    <scope>NUCLEOTIDE SEQUENCE [LARGE SCALE GENOMIC DNA]</scope>
    <source>
        <strain evidence="1">U5L</strain>
    </source>
</reference>
<protein>
    <submittedName>
        <fullName evidence="1">Uncharacterized protein</fullName>
    </submittedName>
</protein>
<dbReference type="OrthoDB" id="8255644at2"/>
<evidence type="ECO:0000313" key="1">
    <source>
        <dbReference type="EMBL" id="EIG53876.1"/>
    </source>
</evidence>
<dbReference type="AlphaFoldDB" id="I2Q270"/>
<proteinExistence type="predicted"/>